<dbReference type="Pfam" id="PF00158">
    <property type="entry name" value="Sigma54_activat"/>
    <property type="match status" value="1"/>
</dbReference>
<proteinExistence type="predicted"/>
<evidence type="ECO:0000256" key="3">
    <source>
        <dbReference type="ARBA" id="ARBA00023015"/>
    </source>
</evidence>
<dbReference type="PRINTS" id="PR01590">
    <property type="entry name" value="HTHFIS"/>
</dbReference>
<dbReference type="AlphaFoldDB" id="A0A538SB96"/>
<dbReference type="Gene3D" id="1.10.10.60">
    <property type="entry name" value="Homeodomain-like"/>
    <property type="match status" value="1"/>
</dbReference>
<dbReference type="InterPro" id="IPR002197">
    <property type="entry name" value="HTH_Fis"/>
</dbReference>
<feature type="region of interest" description="Disordered" evidence="5">
    <location>
        <begin position="1"/>
        <end position="42"/>
    </location>
</feature>
<evidence type="ECO:0000259" key="6">
    <source>
        <dbReference type="PROSITE" id="PS50045"/>
    </source>
</evidence>
<evidence type="ECO:0000256" key="5">
    <source>
        <dbReference type="SAM" id="MobiDB-lite"/>
    </source>
</evidence>
<dbReference type="PROSITE" id="PS50045">
    <property type="entry name" value="SIGMA54_INTERACT_4"/>
    <property type="match status" value="1"/>
</dbReference>
<dbReference type="InterPro" id="IPR003593">
    <property type="entry name" value="AAA+_ATPase"/>
</dbReference>
<feature type="domain" description="Sigma-54 factor interaction" evidence="6">
    <location>
        <begin position="43"/>
        <end position="272"/>
    </location>
</feature>
<evidence type="ECO:0000256" key="1">
    <source>
        <dbReference type="ARBA" id="ARBA00022741"/>
    </source>
</evidence>
<dbReference type="GO" id="GO:0005524">
    <property type="term" value="F:ATP binding"/>
    <property type="evidence" value="ECO:0007669"/>
    <property type="project" value="UniProtKB-KW"/>
</dbReference>
<dbReference type="GO" id="GO:0006355">
    <property type="term" value="P:regulation of DNA-templated transcription"/>
    <property type="evidence" value="ECO:0007669"/>
    <property type="project" value="InterPro"/>
</dbReference>
<evidence type="ECO:0000313" key="7">
    <source>
        <dbReference type="EMBL" id="TMQ48640.1"/>
    </source>
</evidence>
<dbReference type="SMART" id="SM00382">
    <property type="entry name" value="AAA"/>
    <property type="match status" value="1"/>
</dbReference>
<keyword evidence="1" id="KW-0547">Nucleotide-binding</keyword>
<dbReference type="PANTHER" id="PTHR32071">
    <property type="entry name" value="TRANSCRIPTIONAL REGULATORY PROTEIN"/>
    <property type="match status" value="1"/>
</dbReference>
<evidence type="ECO:0000313" key="8">
    <source>
        <dbReference type="Proteomes" id="UP000320184"/>
    </source>
</evidence>
<keyword evidence="3" id="KW-0805">Transcription regulation</keyword>
<dbReference type="Pfam" id="PF02954">
    <property type="entry name" value="HTH_8"/>
    <property type="match status" value="1"/>
</dbReference>
<sequence length="363" mass="39396">MTLPPRGPSTGLGRSGRGWMGGGEEGMERFSRDPGREAGAPELLGESPAWIEVCRALPRVAESDLPVLVLGETGTGKELIARAVHAMSPRRRAKLVAHNCGATPDSLIESELFGHARGAFTGAVADRIGLFEAAQQGTLFLDEIGDASPLLQMKLLRVLQEGEARRVGDTRLRRLDVRVVSATHRRLEDAVAAGGFRADLYYRLNAVRLHLPPLRERGADVLLLARHYLASAARACEADPPELAPELAEMLLRHPWPGNVRELANACAYAVRVAGARGRVLLEQWPESPLLPGNAVARGLHAETRALEERRLRETLERTRGNKSRAARALGLSRQGLLKKLRRYGLTAAERSAIALDGPEGPP</sequence>
<dbReference type="Proteomes" id="UP000320184">
    <property type="component" value="Unassembled WGS sequence"/>
</dbReference>
<dbReference type="PROSITE" id="PS00675">
    <property type="entry name" value="SIGMA54_INTERACT_1"/>
    <property type="match status" value="1"/>
</dbReference>
<dbReference type="InterPro" id="IPR025662">
    <property type="entry name" value="Sigma_54_int_dom_ATP-bd_1"/>
</dbReference>
<protein>
    <submittedName>
        <fullName evidence="7">Sigma-54-dependent Fis family transcriptional regulator</fullName>
    </submittedName>
</protein>
<dbReference type="FunFam" id="3.40.50.300:FF:000006">
    <property type="entry name" value="DNA-binding transcriptional regulator NtrC"/>
    <property type="match status" value="1"/>
</dbReference>
<dbReference type="Pfam" id="PF25601">
    <property type="entry name" value="AAA_lid_14"/>
    <property type="match status" value="1"/>
</dbReference>
<dbReference type="PROSITE" id="PS00688">
    <property type="entry name" value="SIGMA54_INTERACT_3"/>
    <property type="match status" value="1"/>
</dbReference>
<dbReference type="SUPFAM" id="SSF52540">
    <property type="entry name" value="P-loop containing nucleoside triphosphate hydrolases"/>
    <property type="match status" value="1"/>
</dbReference>
<name>A0A538SB96_UNCEI</name>
<gene>
    <name evidence="7" type="ORF">E6K73_11665</name>
</gene>
<reference evidence="7 8" key="1">
    <citation type="journal article" date="2019" name="Nat. Microbiol.">
        <title>Mediterranean grassland soil C-N compound turnover is dependent on rainfall and depth, and is mediated by genomically divergent microorganisms.</title>
        <authorList>
            <person name="Diamond S."/>
            <person name="Andeer P.F."/>
            <person name="Li Z."/>
            <person name="Crits-Christoph A."/>
            <person name="Burstein D."/>
            <person name="Anantharaman K."/>
            <person name="Lane K.R."/>
            <person name="Thomas B.C."/>
            <person name="Pan C."/>
            <person name="Northen T.R."/>
            <person name="Banfield J.F."/>
        </authorList>
    </citation>
    <scope>NUCLEOTIDE SEQUENCE [LARGE SCALE GENOMIC DNA]</scope>
    <source>
        <strain evidence="7">WS_3</strain>
    </source>
</reference>
<evidence type="ECO:0000256" key="4">
    <source>
        <dbReference type="ARBA" id="ARBA00023163"/>
    </source>
</evidence>
<comment type="caution">
    <text evidence="7">The sequence shown here is derived from an EMBL/GenBank/DDBJ whole genome shotgun (WGS) entry which is preliminary data.</text>
</comment>
<accession>A0A538SB96</accession>
<dbReference type="Gene3D" id="3.40.50.300">
    <property type="entry name" value="P-loop containing nucleotide triphosphate hydrolases"/>
    <property type="match status" value="1"/>
</dbReference>
<keyword evidence="2" id="KW-0067">ATP-binding</keyword>
<dbReference type="Gene3D" id="1.10.8.60">
    <property type="match status" value="1"/>
</dbReference>
<dbReference type="InterPro" id="IPR009057">
    <property type="entry name" value="Homeodomain-like_sf"/>
</dbReference>
<dbReference type="EMBL" id="VBOT01000136">
    <property type="protein sequence ID" value="TMQ48640.1"/>
    <property type="molecule type" value="Genomic_DNA"/>
</dbReference>
<feature type="compositionally biased region" description="Basic and acidic residues" evidence="5">
    <location>
        <begin position="26"/>
        <end position="36"/>
    </location>
</feature>
<dbReference type="SUPFAM" id="SSF46689">
    <property type="entry name" value="Homeodomain-like"/>
    <property type="match status" value="1"/>
</dbReference>
<dbReference type="GO" id="GO:0043565">
    <property type="term" value="F:sequence-specific DNA binding"/>
    <property type="evidence" value="ECO:0007669"/>
    <property type="project" value="InterPro"/>
</dbReference>
<feature type="compositionally biased region" description="Gly residues" evidence="5">
    <location>
        <begin position="13"/>
        <end position="24"/>
    </location>
</feature>
<organism evidence="7 8">
    <name type="scientific">Eiseniibacteriota bacterium</name>
    <dbReference type="NCBI Taxonomy" id="2212470"/>
    <lineage>
        <taxon>Bacteria</taxon>
        <taxon>Candidatus Eiseniibacteriota</taxon>
    </lineage>
</organism>
<keyword evidence="4" id="KW-0804">Transcription</keyword>
<dbReference type="InterPro" id="IPR025944">
    <property type="entry name" value="Sigma_54_int_dom_CS"/>
</dbReference>
<dbReference type="InterPro" id="IPR002078">
    <property type="entry name" value="Sigma_54_int"/>
</dbReference>
<dbReference type="InterPro" id="IPR058031">
    <property type="entry name" value="AAA_lid_NorR"/>
</dbReference>
<evidence type="ECO:0000256" key="2">
    <source>
        <dbReference type="ARBA" id="ARBA00022840"/>
    </source>
</evidence>
<dbReference type="CDD" id="cd00009">
    <property type="entry name" value="AAA"/>
    <property type="match status" value="1"/>
</dbReference>
<dbReference type="InterPro" id="IPR027417">
    <property type="entry name" value="P-loop_NTPase"/>
</dbReference>